<evidence type="ECO:0000313" key="3">
    <source>
        <dbReference type="Proteomes" id="UP000515160"/>
    </source>
</evidence>
<feature type="region of interest" description="Disordered" evidence="2">
    <location>
        <begin position="312"/>
        <end position="337"/>
    </location>
</feature>
<name>A0A6P8XCT0_DROAB</name>
<dbReference type="PANTHER" id="PTHR23159">
    <property type="entry name" value="CENTROSOMAL PROTEIN 2"/>
    <property type="match status" value="1"/>
</dbReference>
<feature type="compositionally biased region" description="Acidic residues" evidence="2">
    <location>
        <begin position="1644"/>
        <end position="1657"/>
    </location>
</feature>
<feature type="compositionally biased region" description="Acidic residues" evidence="2">
    <location>
        <begin position="706"/>
        <end position="715"/>
    </location>
</feature>
<protein>
    <submittedName>
        <fullName evidence="4">Uncharacterized protein LOC117574353</fullName>
    </submittedName>
</protein>
<feature type="compositionally biased region" description="Polar residues" evidence="2">
    <location>
        <begin position="560"/>
        <end position="572"/>
    </location>
</feature>
<dbReference type="PANTHER" id="PTHR23159:SF31">
    <property type="entry name" value="CENTROSOME-ASSOCIATED PROTEIN CEP250 ISOFORM X1"/>
    <property type="match status" value="1"/>
</dbReference>
<feature type="compositionally biased region" description="Polar residues" evidence="2">
    <location>
        <begin position="745"/>
        <end position="756"/>
    </location>
</feature>
<feature type="compositionally biased region" description="Low complexity" evidence="2">
    <location>
        <begin position="872"/>
        <end position="889"/>
    </location>
</feature>
<feature type="compositionally biased region" description="Basic residues" evidence="2">
    <location>
        <begin position="1"/>
        <end position="16"/>
    </location>
</feature>
<feature type="compositionally biased region" description="Low complexity" evidence="2">
    <location>
        <begin position="360"/>
        <end position="378"/>
    </location>
</feature>
<feature type="coiled-coil region" evidence="1">
    <location>
        <begin position="1183"/>
        <end position="1262"/>
    </location>
</feature>
<dbReference type="Proteomes" id="UP000515160">
    <property type="component" value="Chromosome 2R"/>
</dbReference>
<feature type="compositionally biased region" description="Basic and acidic residues" evidence="2">
    <location>
        <begin position="440"/>
        <end position="453"/>
    </location>
</feature>
<feature type="coiled-coil region" evidence="1">
    <location>
        <begin position="1402"/>
        <end position="1493"/>
    </location>
</feature>
<feature type="compositionally biased region" description="Basic and acidic residues" evidence="2">
    <location>
        <begin position="58"/>
        <end position="87"/>
    </location>
</feature>
<accession>A0A6P8XCT0</accession>
<evidence type="ECO:0000313" key="4">
    <source>
        <dbReference type="RefSeq" id="XP_034114066.1"/>
    </source>
</evidence>
<feature type="region of interest" description="Disordered" evidence="2">
    <location>
        <begin position="149"/>
        <end position="171"/>
    </location>
</feature>
<dbReference type="OrthoDB" id="75801at2759"/>
<feature type="compositionally biased region" description="Low complexity" evidence="2">
    <location>
        <begin position="149"/>
        <end position="160"/>
    </location>
</feature>
<feature type="compositionally biased region" description="Acidic residues" evidence="2">
    <location>
        <begin position="722"/>
        <end position="739"/>
    </location>
</feature>
<feature type="compositionally biased region" description="Low complexity" evidence="2">
    <location>
        <begin position="779"/>
        <end position="791"/>
    </location>
</feature>
<feature type="region of interest" description="Disordered" evidence="2">
    <location>
        <begin position="513"/>
        <end position="539"/>
    </location>
</feature>
<feature type="compositionally biased region" description="Basic and acidic residues" evidence="2">
    <location>
        <begin position="1659"/>
        <end position="1685"/>
    </location>
</feature>
<feature type="region of interest" description="Disordered" evidence="2">
    <location>
        <begin position="260"/>
        <end position="279"/>
    </location>
</feature>
<feature type="region of interest" description="Disordered" evidence="2">
    <location>
        <begin position="872"/>
        <end position="896"/>
    </location>
</feature>
<feature type="compositionally biased region" description="Low complexity" evidence="2">
    <location>
        <begin position="261"/>
        <end position="275"/>
    </location>
</feature>
<organism evidence="3 4">
    <name type="scientific">Drosophila albomicans</name>
    <name type="common">Fruit fly</name>
    <dbReference type="NCBI Taxonomy" id="7291"/>
    <lineage>
        <taxon>Eukaryota</taxon>
        <taxon>Metazoa</taxon>
        <taxon>Ecdysozoa</taxon>
        <taxon>Arthropoda</taxon>
        <taxon>Hexapoda</taxon>
        <taxon>Insecta</taxon>
        <taxon>Pterygota</taxon>
        <taxon>Neoptera</taxon>
        <taxon>Endopterygota</taxon>
        <taxon>Diptera</taxon>
        <taxon>Brachycera</taxon>
        <taxon>Muscomorpha</taxon>
        <taxon>Ephydroidea</taxon>
        <taxon>Drosophilidae</taxon>
        <taxon>Drosophila</taxon>
    </lineage>
</organism>
<feature type="region of interest" description="Disordered" evidence="2">
    <location>
        <begin position="1586"/>
        <end position="1685"/>
    </location>
</feature>
<feature type="compositionally biased region" description="Polar residues" evidence="2">
    <location>
        <begin position="416"/>
        <end position="426"/>
    </location>
</feature>
<reference evidence="4" key="1">
    <citation type="submission" date="2025-08" db="UniProtKB">
        <authorList>
            <consortium name="RefSeq"/>
        </authorList>
    </citation>
    <scope>IDENTIFICATION</scope>
    <source>
        <strain evidence="4">15112-1751.03</strain>
        <tissue evidence="4">Whole Adult</tissue>
    </source>
</reference>
<feature type="region of interest" description="Disordered" evidence="2">
    <location>
        <begin position="1"/>
        <end position="96"/>
    </location>
</feature>
<dbReference type="RefSeq" id="XP_034114066.1">
    <property type="nucleotide sequence ID" value="XM_034258175.2"/>
</dbReference>
<feature type="region of interest" description="Disordered" evidence="2">
    <location>
        <begin position="416"/>
        <end position="466"/>
    </location>
</feature>
<feature type="region of interest" description="Disordered" evidence="2">
    <location>
        <begin position="351"/>
        <end position="380"/>
    </location>
</feature>
<evidence type="ECO:0000256" key="2">
    <source>
        <dbReference type="SAM" id="MobiDB-lite"/>
    </source>
</evidence>
<keyword evidence="3" id="KW-1185">Reference proteome</keyword>
<feature type="compositionally biased region" description="Low complexity" evidence="2">
    <location>
        <begin position="1625"/>
        <end position="1639"/>
    </location>
</feature>
<feature type="compositionally biased region" description="Low complexity" evidence="2">
    <location>
        <begin position="760"/>
        <end position="772"/>
    </location>
</feature>
<sequence>MFNLLRRTRQRKAHKNKNYDVSDDEEASKPRAPTTAFDRSTESTHSNGAECRYLFSKNESKASESKSHESSARESKSHESSTRESNSHESSAGPRRAVIEELEDFGSDNDEEKASVKLAKTAAANGHSAISWRSDNLLYINNMGSGDAATKARTTTASAAVDDDEERNERNDRNAAATATAAVGVFALAAGHATGSQNEAAIANAKAKYESRQHAGDGQLIGQERQDGLIKRIGPTAIDGNAEQQLQIAGTVIDADDINTKRNNTTTTTTNTKTQTETENRVIYRRQSKQSNEQKRLSRLSLGNFALLKDNTAGEESVNSSSNSSSNKKQRSTTLQRSREFLSDIFMARGRNHHQKQRNQQQQPPQQQQPQQQQQQQPANDVIAIGEARVTTAETSAAHLETNSDPAATVSTNSYQMTMSNNSSTPKNRHNGAALPTQSGDKESEALQRERRSNSAGAVRQEQPLLAKESQQLARELRRAADVHRQRRAASAEFIQAANVELCTVAEEDQQQHQQQQQQQQRQQQGDATLQRSSSSNSINNNIYNYNNYYINNSSDIDLNSMGQSSGKPNDCQQQQQQQSSAHSSRASTPREFRESIVRDTKPTQPQHDVPKITVVDCSFEQSPSQSPQAVPVEEIFYDFEQPQQQPEQQLHEHESNINIEELNEAHVETLEDEVFAVDIPTTIYQQANGMPRPWTRLTNVKLENVQEEEEEEPEEHVNGEPEPEDDELDEALGMECDEPERRTPNGSRQSASSERSALKSDSNLSSSYADSGIGNDLPQQSHQQQHAHAAPLPPPRSSSMLSQPLRMPFVRDANSTSTDYDYDGDGEELLLQCDELDDEQQHNYDERLVCIESISLPDVVVESTTATTTATTTAASAAATSTTSASASGDATNGSNDGHLNINITNGAGGNSLGNVHFIPIHIEGSAGSGRSRSNSPKHRSLDDSCIGRNSIEIVEDGSVLNSAAPSPSQEAHELKKELKLQKARFTTQLEDAHRNVQSLEAKVGDMQVRIQNLEQELSLKQWNVDRLQGELTAAQKDDEFVRKKLKVLEDEKINLRHKYSDDEDEFRRKYDALQSQYNELTEKYKETQSLANGLQTQLANAKLEVENWRNEVNKIRVELDEQIRILKNALEYSEAERKICEDKWQKEFEMLRTHNREREETLMSDCEWQMRQMQRQCKDKMDKTNYERKQASAKAEELELELQSRRKEAESLRICQAQVKSLSGVVSEQERSIQTLMERIENLKGELEMANENLETQIEAVHKIKYQCDNAIYDKERQMIYRIDEVRNEAAAFWENKLYTEMTRLTNELESVYVDERRDALDKLQAEHIEELRALTNRYTANEEELRAEIDELTGNLELKKEDFLALRERSDNALLQTRMHLDRADREYQNAMCREEDRRVELEAKLKREFEEEKEEMEEKFRERLGQVKEEFAKELQLSTQDMVESHRKELESQKAKLQSEKDEALQALVERHRAKMAAAEERINDVELRHQRNLKDLKAAYDAEKAALDKRDISNANEIEQLHRKCRCLTNLFEEMRMRYERRDPRAEDLREISELRTRCDSQERDLFVLTDRLREMQIQMSELQQNGDGATLRKKPPSKTIPTSCDVIYEENEERESPEQDLQQQQQQDSSEGGSSERDDNEEEQLEQEPSDTESNHTIEINHKCNDRINEDDAHMISAV</sequence>
<keyword evidence="1" id="KW-0175">Coiled coil</keyword>
<feature type="region of interest" description="Disordered" evidence="2">
    <location>
        <begin position="705"/>
        <end position="803"/>
    </location>
</feature>
<feature type="compositionally biased region" description="Low complexity" evidence="2">
    <location>
        <begin position="513"/>
        <end position="525"/>
    </location>
</feature>
<feature type="region of interest" description="Disordered" evidence="2">
    <location>
        <begin position="560"/>
        <end position="609"/>
    </location>
</feature>
<dbReference type="GeneID" id="117574353"/>
<feature type="compositionally biased region" description="Basic and acidic residues" evidence="2">
    <location>
        <begin position="589"/>
        <end position="602"/>
    </location>
</feature>
<evidence type="ECO:0000256" key="1">
    <source>
        <dbReference type="SAM" id="Coils"/>
    </source>
</evidence>
<feature type="coiled-coil region" evidence="1">
    <location>
        <begin position="1331"/>
        <end position="1372"/>
    </location>
</feature>
<dbReference type="Gene3D" id="1.10.287.1490">
    <property type="match status" value="1"/>
</dbReference>
<gene>
    <name evidence="4" type="primary">LOC117574353</name>
</gene>
<proteinExistence type="predicted"/>
<feature type="compositionally biased region" description="Low complexity" evidence="2">
    <location>
        <begin position="317"/>
        <end position="327"/>
    </location>
</feature>
<feature type="coiled-coil region" evidence="1">
    <location>
        <begin position="977"/>
        <end position="1138"/>
    </location>
</feature>